<dbReference type="Proteomes" id="UP000308713">
    <property type="component" value="Unassembled WGS sequence"/>
</dbReference>
<sequence length="357" mass="40759">MNPKSNIKGRGAQEHVPNRFFELYHEVRDDFLEYCQKTGEVFDEDKTKFLEVFPKTIVNQVKSPDVGMLYSMNPYQGCEHGCIYCYARNSHEYWGYGAGLDFEQNILVKKEAAKLLEAHITKKSWKAVQIIMSGNTDCYQPVEKQFEITRRCLEVFLKYKHPVGIITKNAMIKRDLDLLIELAKDNLVTVNISITSLSEDIKRILEPRTASIKKRLDTVKLLSDNGIPVNVMIAPIIPSINSHEILSLAKVVAQYGATSIGYTVIRLNGALGRLFTTWIKKTMPDRAEKVLHQIADCHGGSLNDSRYGTRMRGEGKIAEQIHAMVKLARRKYFKDALIPELNCKLHESHKNRQLSLF</sequence>
<dbReference type="GO" id="GO:0051536">
    <property type="term" value="F:iron-sulfur cluster binding"/>
    <property type="evidence" value="ECO:0007669"/>
    <property type="project" value="UniProtKB-KW"/>
</dbReference>
<name>A0A5C4SUF6_9FLAO</name>
<dbReference type="InterPro" id="IPR040086">
    <property type="entry name" value="MJ0683-like"/>
</dbReference>
<evidence type="ECO:0000256" key="1">
    <source>
        <dbReference type="ARBA" id="ARBA00022723"/>
    </source>
</evidence>
<dbReference type="AlphaFoldDB" id="A0A5C4SUF6"/>
<dbReference type="InterPro" id="IPR007197">
    <property type="entry name" value="rSAM"/>
</dbReference>
<gene>
    <name evidence="5" type="ORF">FGF67_01650</name>
</gene>
<dbReference type="SMART" id="SM00729">
    <property type="entry name" value="Elp3"/>
    <property type="match status" value="1"/>
</dbReference>
<dbReference type="Gene3D" id="3.80.30.30">
    <property type="match status" value="1"/>
</dbReference>
<dbReference type="PANTHER" id="PTHR43432">
    <property type="entry name" value="SLR0285 PROTEIN"/>
    <property type="match status" value="1"/>
</dbReference>
<keyword evidence="2" id="KW-0408">Iron</keyword>
<comment type="caution">
    <text evidence="5">The sequence shown here is derived from an EMBL/GenBank/DDBJ whole genome shotgun (WGS) entry which is preliminary data.</text>
</comment>
<dbReference type="PROSITE" id="PS51918">
    <property type="entry name" value="RADICAL_SAM"/>
    <property type="match status" value="1"/>
</dbReference>
<dbReference type="CDD" id="cd01335">
    <property type="entry name" value="Radical_SAM"/>
    <property type="match status" value="1"/>
</dbReference>
<evidence type="ECO:0000259" key="4">
    <source>
        <dbReference type="PROSITE" id="PS51918"/>
    </source>
</evidence>
<keyword evidence="6" id="KW-1185">Reference proteome</keyword>
<evidence type="ECO:0000256" key="2">
    <source>
        <dbReference type="ARBA" id="ARBA00023004"/>
    </source>
</evidence>
<dbReference type="InterPro" id="IPR006638">
    <property type="entry name" value="Elp3/MiaA/NifB-like_rSAM"/>
</dbReference>
<accession>A0A5C4SUF6</accession>
<dbReference type="EMBL" id="VDCS01000001">
    <property type="protein sequence ID" value="TNJ47251.1"/>
    <property type="molecule type" value="Genomic_DNA"/>
</dbReference>
<proteinExistence type="predicted"/>
<dbReference type="SUPFAM" id="SSF102114">
    <property type="entry name" value="Radical SAM enzymes"/>
    <property type="match status" value="1"/>
</dbReference>
<organism evidence="5 6">
    <name type="scientific">Allotamlana fucoidanivorans</name>
    <dbReference type="NCBI Taxonomy" id="2583814"/>
    <lineage>
        <taxon>Bacteria</taxon>
        <taxon>Pseudomonadati</taxon>
        <taxon>Bacteroidota</taxon>
        <taxon>Flavobacteriia</taxon>
        <taxon>Flavobacteriales</taxon>
        <taxon>Flavobacteriaceae</taxon>
        <taxon>Allotamlana</taxon>
    </lineage>
</organism>
<dbReference type="SFLD" id="SFLDG01084">
    <property type="entry name" value="Uncharacterised_Radical_SAM_Su"/>
    <property type="match status" value="1"/>
</dbReference>
<reference evidence="5 6" key="1">
    <citation type="submission" date="2019-05" db="EMBL/GenBank/DDBJ databases">
        <title>Tamlana fucoidanivorans sp. nov., isolated from the surface of algae collected from Fujian province in China.</title>
        <authorList>
            <person name="Li J."/>
        </authorList>
    </citation>
    <scope>NUCLEOTIDE SEQUENCE [LARGE SCALE GENOMIC DNA]</scope>
    <source>
        <strain evidence="5 6">CW2-9</strain>
    </source>
</reference>
<evidence type="ECO:0000313" key="5">
    <source>
        <dbReference type="EMBL" id="TNJ47251.1"/>
    </source>
</evidence>
<evidence type="ECO:0000256" key="3">
    <source>
        <dbReference type="ARBA" id="ARBA00023014"/>
    </source>
</evidence>
<dbReference type="InterPro" id="IPR058240">
    <property type="entry name" value="rSAM_sf"/>
</dbReference>
<evidence type="ECO:0000313" key="6">
    <source>
        <dbReference type="Proteomes" id="UP000308713"/>
    </source>
</evidence>
<dbReference type="NCBIfam" id="NF033668">
    <property type="entry name" value="rSAM_PA0069"/>
    <property type="match status" value="1"/>
</dbReference>
<keyword evidence="3" id="KW-0411">Iron-sulfur</keyword>
<dbReference type="SFLD" id="SFLDS00029">
    <property type="entry name" value="Radical_SAM"/>
    <property type="match status" value="1"/>
</dbReference>
<dbReference type="RefSeq" id="WP_139694711.1">
    <property type="nucleotide sequence ID" value="NZ_CP074074.1"/>
</dbReference>
<dbReference type="OrthoDB" id="9785699at2"/>
<keyword evidence="1" id="KW-0479">Metal-binding</keyword>
<feature type="domain" description="Radical SAM core" evidence="4">
    <location>
        <begin position="61"/>
        <end position="301"/>
    </location>
</feature>
<dbReference type="PANTHER" id="PTHR43432:SF3">
    <property type="entry name" value="SLR0285 PROTEIN"/>
    <property type="match status" value="1"/>
</dbReference>
<dbReference type="Pfam" id="PF04055">
    <property type="entry name" value="Radical_SAM"/>
    <property type="match status" value="1"/>
</dbReference>
<dbReference type="GO" id="GO:0046872">
    <property type="term" value="F:metal ion binding"/>
    <property type="evidence" value="ECO:0007669"/>
    <property type="project" value="UniProtKB-KW"/>
</dbReference>
<dbReference type="GO" id="GO:0003824">
    <property type="term" value="F:catalytic activity"/>
    <property type="evidence" value="ECO:0007669"/>
    <property type="project" value="InterPro"/>
</dbReference>
<protein>
    <submittedName>
        <fullName evidence="5">PA0069 family radical SAM protein</fullName>
    </submittedName>
</protein>